<dbReference type="SUPFAM" id="SSF54001">
    <property type="entry name" value="Cysteine proteinases"/>
    <property type="match status" value="1"/>
</dbReference>
<dbReference type="GO" id="GO:0004843">
    <property type="term" value="F:cysteine-type deubiquitinase activity"/>
    <property type="evidence" value="ECO:0007669"/>
    <property type="project" value="InterPro"/>
</dbReference>
<dbReference type="Pfam" id="PF00443">
    <property type="entry name" value="UCH"/>
    <property type="match status" value="1"/>
</dbReference>
<comment type="caution">
    <text evidence="2">The sequence shown here is derived from an EMBL/GenBank/DDBJ whole genome shotgun (WGS) entry which is preliminary data.</text>
</comment>
<dbReference type="EMBL" id="JAHQIW010004378">
    <property type="protein sequence ID" value="KAJ1362129.1"/>
    <property type="molecule type" value="Genomic_DNA"/>
</dbReference>
<dbReference type="GO" id="GO:0016579">
    <property type="term" value="P:protein deubiquitination"/>
    <property type="evidence" value="ECO:0007669"/>
    <property type="project" value="InterPro"/>
</dbReference>
<name>A0AAD5NAY8_PARTN</name>
<evidence type="ECO:0000259" key="1">
    <source>
        <dbReference type="Pfam" id="PF00443"/>
    </source>
</evidence>
<dbReference type="Gene3D" id="3.90.70.10">
    <property type="entry name" value="Cysteine proteinases"/>
    <property type="match status" value="1"/>
</dbReference>
<evidence type="ECO:0000313" key="3">
    <source>
        <dbReference type="Proteomes" id="UP001196413"/>
    </source>
</evidence>
<dbReference type="Proteomes" id="UP001196413">
    <property type="component" value="Unassembled WGS sequence"/>
</dbReference>
<dbReference type="PROSITE" id="PS00973">
    <property type="entry name" value="USP_2"/>
    <property type="match status" value="1"/>
</dbReference>
<dbReference type="InterPro" id="IPR018200">
    <property type="entry name" value="USP_CS"/>
</dbReference>
<reference evidence="2" key="1">
    <citation type="submission" date="2021-06" db="EMBL/GenBank/DDBJ databases">
        <title>Parelaphostrongylus tenuis whole genome reference sequence.</title>
        <authorList>
            <person name="Garwood T.J."/>
            <person name="Larsen P.A."/>
            <person name="Fountain-Jones N.M."/>
            <person name="Garbe J.R."/>
            <person name="Macchietto M.G."/>
            <person name="Kania S.A."/>
            <person name="Gerhold R.W."/>
            <person name="Richards J.E."/>
            <person name="Wolf T.M."/>
        </authorList>
    </citation>
    <scope>NUCLEOTIDE SEQUENCE</scope>
    <source>
        <strain evidence="2">MNPRO001-30</strain>
        <tissue evidence="2">Meninges</tissue>
    </source>
</reference>
<gene>
    <name evidence="2" type="ORF">KIN20_021556</name>
</gene>
<dbReference type="CDD" id="cd02257">
    <property type="entry name" value="Peptidase_C19"/>
    <property type="match status" value="1"/>
</dbReference>
<proteinExistence type="predicted"/>
<dbReference type="InterPro" id="IPR038765">
    <property type="entry name" value="Papain-like_cys_pep_sf"/>
</dbReference>
<keyword evidence="3" id="KW-1185">Reference proteome</keyword>
<accession>A0AAD5NAY8</accession>
<dbReference type="AlphaFoldDB" id="A0AAD5NAY8"/>
<sequence>MVNGGTQVELAAAACWLGVNIYTFLEGNWLRYRPFFCWSSDGSVPVSLRRDDSNDDKGAIFISNASGCHFQPAISVDHITRRSLRSRKDRDFKDTSPCRTSEPPYILKPSDGPVYSLSAVICHHGDSLLSGHYSTFALDATRQEWL</sequence>
<dbReference type="InterPro" id="IPR001394">
    <property type="entry name" value="Peptidase_C19_UCH"/>
</dbReference>
<evidence type="ECO:0000313" key="2">
    <source>
        <dbReference type="EMBL" id="KAJ1362129.1"/>
    </source>
</evidence>
<organism evidence="2 3">
    <name type="scientific">Parelaphostrongylus tenuis</name>
    <name type="common">Meningeal worm</name>
    <dbReference type="NCBI Taxonomy" id="148309"/>
    <lineage>
        <taxon>Eukaryota</taxon>
        <taxon>Metazoa</taxon>
        <taxon>Ecdysozoa</taxon>
        <taxon>Nematoda</taxon>
        <taxon>Chromadorea</taxon>
        <taxon>Rhabditida</taxon>
        <taxon>Rhabditina</taxon>
        <taxon>Rhabditomorpha</taxon>
        <taxon>Strongyloidea</taxon>
        <taxon>Metastrongylidae</taxon>
        <taxon>Parelaphostrongylus</taxon>
    </lineage>
</organism>
<feature type="domain" description="Peptidase C19 ubiquitin carboxyl-terminal hydrolase" evidence="1">
    <location>
        <begin position="93"/>
        <end position="146"/>
    </location>
</feature>
<protein>
    <recommendedName>
        <fullName evidence="1">Peptidase C19 ubiquitin carboxyl-terminal hydrolase domain-containing protein</fullName>
    </recommendedName>
</protein>